<dbReference type="InterPro" id="IPR029787">
    <property type="entry name" value="Nucleotide_cyclase"/>
</dbReference>
<proteinExistence type="predicted"/>
<evidence type="ECO:0000313" key="3">
    <source>
        <dbReference type="Proteomes" id="UP001139150"/>
    </source>
</evidence>
<dbReference type="GO" id="GO:1902201">
    <property type="term" value="P:negative regulation of bacterial-type flagellum-dependent cell motility"/>
    <property type="evidence" value="ECO:0007669"/>
    <property type="project" value="TreeGrafter"/>
</dbReference>
<accession>A0A9X2CT44</accession>
<dbReference type="GO" id="GO:0043709">
    <property type="term" value="P:cell adhesion involved in single-species biofilm formation"/>
    <property type="evidence" value="ECO:0007669"/>
    <property type="project" value="TreeGrafter"/>
</dbReference>
<dbReference type="Pfam" id="PF13185">
    <property type="entry name" value="GAF_2"/>
    <property type="match status" value="1"/>
</dbReference>
<feature type="domain" description="GGDEF" evidence="1">
    <location>
        <begin position="614"/>
        <end position="741"/>
    </location>
</feature>
<reference evidence="2" key="1">
    <citation type="submission" date="2022-02" db="EMBL/GenBank/DDBJ databases">
        <title>Halalkalibacter sp. nov. isolated from Lonar Lake, India.</title>
        <authorList>
            <person name="Joshi A."/>
            <person name="Thite S."/>
            <person name="Lodha T."/>
        </authorList>
    </citation>
    <scope>NUCLEOTIDE SEQUENCE</scope>
    <source>
        <strain evidence="2">MEB205</strain>
    </source>
</reference>
<dbReference type="CDD" id="cd01949">
    <property type="entry name" value="GGDEF"/>
    <property type="match status" value="1"/>
</dbReference>
<dbReference type="InterPro" id="IPR029016">
    <property type="entry name" value="GAF-like_dom_sf"/>
</dbReference>
<keyword evidence="2" id="KW-0808">Transferase</keyword>
<dbReference type="Pfam" id="PF00990">
    <property type="entry name" value="GGDEF"/>
    <property type="match status" value="1"/>
</dbReference>
<organism evidence="2 3">
    <name type="scientific">Halalkalibacter alkaliphilus</name>
    <dbReference type="NCBI Taxonomy" id="2917993"/>
    <lineage>
        <taxon>Bacteria</taxon>
        <taxon>Bacillati</taxon>
        <taxon>Bacillota</taxon>
        <taxon>Bacilli</taxon>
        <taxon>Bacillales</taxon>
        <taxon>Bacillaceae</taxon>
        <taxon>Halalkalibacter</taxon>
    </lineage>
</organism>
<evidence type="ECO:0000313" key="2">
    <source>
        <dbReference type="EMBL" id="MCL7747821.1"/>
    </source>
</evidence>
<dbReference type="Gene3D" id="3.30.70.270">
    <property type="match status" value="1"/>
</dbReference>
<dbReference type="PANTHER" id="PTHR45138:SF9">
    <property type="entry name" value="DIGUANYLATE CYCLASE DGCM-RELATED"/>
    <property type="match status" value="1"/>
</dbReference>
<dbReference type="SMART" id="SM00065">
    <property type="entry name" value="GAF"/>
    <property type="match status" value="1"/>
</dbReference>
<dbReference type="Proteomes" id="UP001139150">
    <property type="component" value="Unassembled WGS sequence"/>
</dbReference>
<dbReference type="GO" id="GO:0052621">
    <property type="term" value="F:diguanylate cyclase activity"/>
    <property type="evidence" value="ECO:0007669"/>
    <property type="project" value="UniProtKB-EC"/>
</dbReference>
<dbReference type="GO" id="GO:0005886">
    <property type="term" value="C:plasma membrane"/>
    <property type="evidence" value="ECO:0007669"/>
    <property type="project" value="TreeGrafter"/>
</dbReference>
<dbReference type="NCBIfam" id="TIGR00254">
    <property type="entry name" value="GGDEF"/>
    <property type="match status" value="1"/>
</dbReference>
<dbReference type="EMBL" id="JAKRYL010000011">
    <property type="protein sequence ID" value="MCL7747821.1"/>
    <property type="molecule type" value="Genomic_DNA"/>
</dbReference>
<dbReference type="SMART" id="SM00267">
    <property type="entry name" value="GGDEF"/>
    <property type="match status" value="1"/>
</dbReference>
<name>A0A9X2CT44_9BACI</name>
<gene>
    <name evidence="2" type="ORF">MF646_11885</name>
</gene>
<dbReference type="SUPFAM" id="SSF55073">
    <property type="entry name" value="Nucleotide cyclase"/>
    <property type="match status" value="1"/>
</dbReference>
<dbReference type="SUPFAM" id="SSF55781">
    <property type="entry name" value="GAF domain-like"/>
    <property type="match status" value="2"/>
</dbReference>
<protein>
    <submittedName>
        <fullName evidence="2">Diguanylate cyclase</fullName>
        <ecNumber evidence="2">2.7.7.65</ecNumber>
    </submittedName>
</protein>
<dbReference type="FunFam" id="3.30.70.270:FF:000001">
    <property type="entry name" value="Diguanylate cyclase domain protein"/>
    <property type="match status" value="1"/>
</dbReference>
<dbReference type="InterPro" id="IPR043128">
    <property type="entry name" value="Rev_trsase/Diguanyl_cyclase"/>
</dbReference>
<dbReference type="RefSeq" id="WP_250096716.1">
    <property type="nucleotide sequence ID" value="NZ_JAKRYL010000011.1"/>
</dbReference>
<dbReference type="InterPro" id="IPR000160">
    <property type="entry name" value="GGDEF_dom"/>
</dbReference>
<dbReference type="PANTHER" id="PTHR45138">
    <property type="entry name" value="REGULATORY COMPONENTS OF SENSORY TRANSDUCTION SYSTEM"/>
    <property type="match status" value="1"/>
</dbReference>
<keyword evidence="3" id="KW-1185">Reference proteome</keyword>
<dbReference type="InterPro" id="IPR050469">
    <property type="entry name" value="Diguanylate_Cyclase"/>
</dbReference>
<dbReference type="Gene3D" id="3.30.450.40">
    <property type="match status" value="2"/>
</dbReference>
<evidence type="ECO:0000259" key="1">
    <source>
        <dbReference type="PROSITE" id="PS50887"/>
    </source>
</evidence>
<dbReference type="EC" id="2.7.7.65" evidence="2"/>
<keyword evidence="2" id="KW-0548">Nucleotidyltransferase</keyword>
<comment type="caution">
    <text evidence="2">The sequence shown here is derived from an EMBL/GenBank/DDBJ whole genome shotgun (WGS) entry which is preliminary data.</text>
</comment>
<dbReference type="AlphaFoldDB" id="A0A9X2CT44"/>
<sequence length="741" mass="84721">MDSLKHDNKKYENILDKIVSRIIENESFRKPAIFFIASEVNILSLHEVGYIPKILAEAKSYFQQTFLPRTTPIQYGEARQFISPIFRDTCQSLYFGVIVQCQKEEIDTISKYIEAISNGIASSYSELAQPKQSVTTEELLMTADYEVMFTKLAKALVHCWAQRDTNHHLTIYNMKHNRLIAMGSSKDLPISEITLSGEFENNLLSSHRIPLIMKGSLFIEEKDQRTYLIFPIVFEEKVVAVFSFSYQVEEEAYKEKSNYEWINRLIPLFQKGYGQEKEKEVEKRKDILMQVAKKFHSTIDIAKVLDGIVDAIKKAYPKFKVHLLISQEWQVNEELPIKPFLYGTRKSDPLVEQAYLSGRVQLAHALGKDNIFIFAPLRGKQGVYGVMEIETVDNSHIPKEEVDFIKVLADTGGIALENAELFQQSHKLIHDLQLINKTSHQLNLNLRLADTINFMTRQITESFGAEHVGFIIFQSKGESIVLEGSSQLFLEETIIEELAPFIKTVKREKDAVFIGDTDLQNINVLEGFQSVLAVPMIQNKQLKGIVIAIHRNKNHFSFDNFKLLQSLVHHSTLAFTNSMLHEELEKLVITDHLTRLHSRSYLDECIQQSLMNDRKGTLLLLDIDNFKKVNDTFGHQVGDDIIIQVANVLKRNIRDGDIAARWGGEELAIYFPKVDVEIGLKIARRILRAVELETSPRVTASIGLSHWSSNDHDITLQKLLKLADQGLYDAKETGKNRVVVK</sequence>
<dbReference type="PROSITE" id="PS50887">
    <property type="entry name" value="GGDEF"/>
    <property type="match status" value="1"/>
</dbReference>
<dbReference type="InterPro" id="IPR003018">
    <property type="entry name" value="GAF"/>
</dbReference>